<dbReference type="RefSeq" id="WP_244680795.1">
    <property type="nucleotide sequence ID" value="NZ_JALIRM010000002.1"/>
</dbReference>
<dbReference type="Gene3D" id="3.60.10.10">
    <property type="entry name" value="Endonuclease/exonuclease/phosphatase"/>
    <property type="match status" value="1"/>
</dbReference>
<dbReference type="PANTHER" id="PTHR12121">
    <property type="entry name" value="CARBON CATABOLITE REPRESSOR PROTEIN 4"/>
    <property type="match status" value="1"/>
</dbReference>
<keyword evidence="1" id="KW-0732">Signal</keyword>
<evidence type="ECO:0000313" key="4">
    <source>
        <dbReference type="Proteomes" id="UP001232343"/>
    </source>
</evidence>
<keyword evidence="3" id="KW-0378">Hydrolase</keyword>
<keyword evidence="3" id="KW-0255">Endonuclease</keyword>
<sequence>MKKVLKALLSVVAGLLVILSGLFPGSSTGFAATNKDQLTSVDVNAMTFNLRHKNNNDSSPHTWNERIPTIKKLINMENPDVIGAQEVLYTQLKDLKNILPHYNWIGGNRGEYSAIFYKEKDYSVLEYDSLWLSDTPEVIGSKTWGNHIPRMVIWAKFLDKKTKKPFYFVNTHFDHRSANAREKSSELILKVTKEFDPKLPVILTGDFNAGPDSAPHQILTSDREFDDLWETAETRINDDLGTFNGFEDPTGEGPDKRIDWILGKGNLTAKKIKIVNYQKNGQFPSDHFPVVADISLTYSK</sequence>
<feature type="signal peptide" evidence="1">
    <location>
        <begin position="1"/>
        <end position="31"/>
    </location>
</feature>
<name>A0ABU0D2M6_9BACI</name>
<dbReference type="SUPFAM" id="SSF56219">
    <property type="entry name" value="DNase I-like"/>
    <property type="match status" value="1"/>
</dbReference>
<protein>
    <submittedName>
        <fullName evidence="3">Endonuclease/exonuclease/phosphatase family metal-dependent hydrolase</fullName>
    </submittedName>
</protein>
<evidence type="ECO:0000256" key="1">
    <source>
        <dbReference type="SAM" id="SignalP"/>
    </source>
</evidence>
<reference evidence="3 4" key="1">
    <citation type="submission" date="2023-07" db="EMBL/GenBank/DDBJ databases">
        <title>Genomic Encyclopedia of Type Strains, Phase IV (KMG-IV): sequencing the most valuable type-strain genomes for metagenomic binning, comparative biology and taxonomic classification.</title>
        <authorList>
            <person name="Goeker M."/>
        </authorList>
    </citation>
    <scope>NUCLEOTIDE SEQUENCE [LARGE SCALE GENOMIC DNA]</scope>
    <source>
        <strain evidence="3 4">DSM 27848</strain>
    </source>
</reference>
<gene>
    <name evidence="3" type="ORF">J2S14_001479</name>
</gene>
<organism evidence="3 4">
    <name type="scientific">Lederbergia wuyishanensis</name>
    <dbReference type="NCBI Taxonomy" id="1347903"/>
    <lineage>
        <taxon>Bacteria</taxon>
        <taxon>Bacillati</taxon>
        <taxon>Bacillota</taxon>
        <taxon>Bacilli</taxon>
        <taxon>Bacillales</taxon>
        <taxon>Bacillaceae</taxon>
        <taxon>Lederbergia</taxon>
    </lineage>
</organism>
<feature type="domain" description="Endonuclease/exonuclease/phosphatase" evidence="2">
    <location>
        <begin position="46"/>
        <end position="287"/>
    </location>
</feature>
<dbReference type="GO" id="GO:0016787">
    <property type="term" value="F:hydrolase activity"/>
    <property type="evidence" value="ECO:0007669"/>
    <property type="project" value="UniProtKB-KW"/>
</dbReference>
<evidence type="ECO:0000313" key="3">
    <source>
        <dbReference type="EMBL" id="MDQ0342667.1"/>
    </source>
</evidence>
<dbReference type="Pfam" id="PF03372">
    <property type="entry name" value="Exo_endo_phos"/>
    <property type="match status" value="1"/>
</dbReference>
<dbReference type="Proteomes" id="UP001232343">
    <property type="component" value="Unassembled WGS sequence"/>
</dbReference>
<dbReference type="PANTHER" id="PTHR12121:SF36">
    <property type="entry name" value="ENDONUCLEASE_EXONUCLEASE_PHOSPHATASE DOMAIN-CONTAINING PROTEIN"/>
    <property type="match status" value="1"/>
</dbReference>
<keyword evidence="4" id="KW-1185">Reference proteome</keyword>
<dbReference type="InterPro" id="IPR005135">
    <property type="entry name" value="Endo/exonuclease/phosphatase"/>
</dbReference>
<dbReference type="InterPro" id="IPR050410">
    <property type="entry name" value="CCR4/nocturin_mRNA_transcr"/>
</dbReference>
<dbReference type="GO" id="GO:0004519">
    <property type="term" value="F:endonuclease activity"/>
    <property type="evidence" value="ECO:0007669"/>
    <property type="project" value="UniProtKB-KW"/>
</dbReference>
<feature type="chain" id="PRO_5045449406" evidence="1">
    <location>
        <begin position="32"/>
        <end position="300"/>
    </location>
</feature>
<comment type="caution">
    <text evidence="3">The sequence shown here is derived from an EMBL/GenBank/DDBJ whole genome shotgun (WGS) entry which is preliminary data.</text>
</comment>
<dbReference type="CDD" id="cd09083">
    <property type="entry name" value="EEP-1"/>
    <property type="match status" value="1"/>
</dbReference>
<keyword evidence="3" id="KW-0540">Nuclease</keyword>
<accession>A0ABU0D2M6</accession>
<evidence type="ECO:0000259" key="2">
    <source>
        <dbReference type="Pfam" id="PF03372"/>
    </source>
</evidence>
<dbReference type="EMBL" id="JAUSUO010000002">
    <property type="protein sequence ID" value="MDQ0342667.1"/>
    <property type="molecule type" value="Genomic_DNA"/>
</dbReference>
<proteinExistence type="predicted"/>
<dbReference type="InterPro" id="IPR036691">
    <property type="entry name" value="Endo/exonu/phosph_ase_sf"/>
</dbReference>